<reference evidence="5" key="1">
    <citation type="submission" date="2025-08" db="UniProtKB">
        <authorList>
            <consortium name="RefSeq"/>
        </authorList>
    </citation>
    <scope>IDENTIFICATION</scope>
    <source>
        <tissue evidence="5">Muscle</tissue>
    </source>
</reference>
<dbReference type="SMART" id="SM00355">
    <property type="entry name" value="ZnF_C2H2"/>
    <property type="match status" value="6"/>
</dbReference>
<sequence length="952" mass="107000">MNTENWTTDLVYLTKRANFVSLALGKLGFRHLYNCHQMELIQDCIAFDVASLVLFGTQAIPIRLKILLDRIFSVLQYDEVLRVLQCFGWTYEDYVRGYILQDATGNVLERWTLTTREEEPLILQQFLRFGETKAIAQRLLLLECDKKPDEILKTDSDIRRFIERTNKVARADMVKDEMTNKVARADIVKDEMTNKVARADIVKQEKVLSNLSTVSSSYRPSYYIDPSSGSSTHPLSPSTDSPVNYSSSLSLNNLQPYDFRRQKSSLELHYSSGVLGPSRITPQTSNNAISTAQSNYTNTTAILNSDLSATDCGSDEDNKILISISQKGTYTSNSNYLTKKVKNVCNPVKRRWYPLELNVLNSRQSTGKKRVQCHGCFKTFCDKGALKIHFSAVHLREMHKCTVQGCKMMFSSRRSRNRHSANPNPKLHTPTFRRKMNPHDGRVANPYPALSSSVKLKNNNVSLNFSSSIPDRDSTDLLNSSQLPSNNHITNDISLNSSIINKGVRKRKSFKPTKCAVTSNNEIQYVSTGESSSDTFMNQVEENDDVDLFESKSENVCGDSKDGEFNKDKLSIEVLEEEEPVNIRFKEDKPVISENCENPLHYLENLSMNVYTNKVKTPVRSLISNHLSKSAGISFHARGLGLAAPVSTEDACGTNKDAISSPQGLSSTDQDSNPSIDQSFSLTVDSGIPVDKENPRRCITCGKVFQNHFGVKTHYQNVHLKLMHKCTMEGCNAAFPSKRSRDRHSANINLHRKLLSTSSGVLKITSTYPYQVDALRDDLISRLYDPQAYVDFYQGRIHTCRREDMDANTVFTSHALPFHPALLLSTNTSSFPEVIAGRLDINVRETPLTTLSGRQAKITLPKENQINRSTSVTLDENLLPNSEGQYTCEFCEKRFKEGEHMKSHYETLHAGELLVCSGDGCDRAFLTKRAWNSHTHQDRGPTVAQAAVSSVT</sequence>
<feature type="region of interest" description="Disordered" evidence="2">
    <location>
        <begin position="413"/>
        <end position="439"/>
    </location>
</feature>
<keyword evidence="1" id="KW-0479">Metal-binding</keyword>
<feature type="domain" description="C2H2-type" evidence="3">
    <location>
        <begin position="371"/>
        <end position="399"/>
    </location>
</feature>
<feature type="domain" description="C2H2-type" evidence="3">
    <location>
        <begin position="696"/>
        <end position="719"/>
    </location>
</feature>
<keyword evidence="1" id="KW-0862">Zinc</keyword>
<dbReference type="PROSITE" id="PS00028">
    <property type="entry name" value="ZINC_FINGER_C2H2_1"/>
    <property type="match status" value="3"/>
</dbReference>
<evidence type="ECO:0000256" key="2">
    <source>
        <dbReference type="SAM" id="MobiDB-lite"/>
    </source>
</evidence>
<dbReference type="GeneID" id="106475649"/>
<accession>A0ABM1RVL1</accession>
<feature type="region of interest" description="Disordered" evidence="2">
    <location>
        <begin position="653"/>
        <end position="682"/>
    </location>
</feature>
<evidence type="ECO:0000313" key="4">
    <source>
        <dbReference type="Proteomes" id="UP000694941"/>
    </source>
</evidence>
<dbReference type="InterPro" id="IPR040436">
    <property type="entry name" value="Disconnected-like"/>
</dbReference>
<dbReference type="SUPFAM" id="SSF57667">
    <property type="entry name" value="beta-beta-alpha zinc fingers"/>
    <property type="match status" value="1"/>
</dbReference>
<feature type="compositionally biased region" description="Polar residues" evidence="2">
    <location>
        <begin position="657"/>
        <end position="682"/>
    </location>
</feature>
<evidence type="ECO:0000256" key="1">
    <source>
        <dbReference type="PROSITE-ProRule" id="PRU00042"/>
    </source>
</evidence>
<keyword evidence="4" id="KW-1185">Reference proteome</keyword>
<gene>
    <name evidence="5" type="primary">LOC106475649</name>
</gene>
<feature type="region of interest" description="Disordered" evidence="2">
    <location>
        <begin position="225"/>
        <end position="247"/>
    </location>
</feature>
<dbReference type="PANTHER" id="PTHR15021:SF0">
    <property type="entry name" value="DISCO-RELATED, ISOFORM A-RELATED"/>
    <property type="match status" value="1"/>
</dbReference>
<feature type="compositionally biased region" description="Low complexity" evidence="2">
    <location>
        <begin position="226"/>
        <end position="247"/>
    </location>
</feature>
<dbReference type="PANTHER" id="PTHR15021">
    <property type="entry name" value="DISCONNECTED-RELATED"/>
    <property type="match status" value="1"/>
</dbReference>
<organism evidence="4 5">
    <name type="scientific">Limulus polyphemus</name>
    <name type="common">Atlantic horseshoe crab</name>
    <dbReference type="NCBI Taxonomy" id="6850"/>
    <lineage>
        <taxon>Eukaryota</taxon>
        <taxon>Metazoa</taxon>
        <taxon>Ecdysozoa</taxon>
        <taxon>Arthropoda</taxon>
        <taxon>Chelicerata</taxon>
        <taxon>Merostomata</taxon>
        <taxon>Xiphosura</taxon>
        <taxon>Limulidae</taxon>
        <taxon>Limulus</taxon>
    </lineage>
</organism>
<keyword evidence="1" id="KW-0863">Zinc-finger</keyword>
<protein>
    <submittedName>
        <fullName evidence="5">Zinc finger protein basonuclin-2-like</fullName>
    </submittedName>
</protein>
<dbReference type="Gene3D" id="3.30.160.60">
    <property type="entry name" value="Classic Zinc Finger"/>
    <property type="match status" value="2"/>
</dbReference>
<dbReference type="PROSITE" id="PS50157">
    <property type="entry name" value="ZINC_FINGER_C2H2_2"/>
    <property type="match status" value="3"/>
</dbReference>
<name>A0ABM1RVL1_LIMPO</name>
<dbReference type="InterPro" id="IPR013087">
    <property type="entry name" value="Znf_C2H2_type"/>
</dbReference>
<dbReference type="RefSeq" id="XP_022235416.1">
    <property type="nucleotide sequence ID" value="XM_022379708.1"/>
</dbReference>
<evidence type="ECO:0000313" key="5">
    <source>
        <dbReference type="RefSeq" id="XP_022235416.1"/>
    </source>
</evidence>
<dbReference type="Proteomes" id="UP000694941">
    <property type="component" value="Unplaced"/>
</dbReference>
<proteinExistence type="predicted"/>
<dbReference type="InterPro" id="IPR036236">
    <property type="entry name" value="Znf_C2H2_sf"/>
</dbReference>
<feature type="domain" description="C2H2-type" evidence="3">
    <location>
        <begin position="886"/>
        <end position="914"/>
    </location>
</feature>
<evidence type="ECO:0000259" key="3">
    <source>
        <dbReference type="PROSITE" id="PS50157"/>
    </source>
</evidence>